<reference evidence="1" key="1">
    <citation type="submission" date="2023-11" db="EMBL/GenBank/DDBJ databases">
        <authorList>
            <person name="Poullet M."/>
        </authorList>
    </citation>
    <scope>NUCLEOTIDE SEQUENCE</scope>
    <source>
        <strain evidence="1">E1834</strain>
    </source>
</reference>
<sequence>MIFDPRMAAAAALLMSSSPPNSDNNNSFCDQLNVNGLFASNTTGQKLILSPPLSIKSENANNANRISTKHFPTCSDPYLQQQPALKTSLLNEKSSFRIETIISNKETQQQNSEEKPEEEKEEGEELVERKNKNKNNFLFSSFQQQQQQFVSVQNLLAQMTGGIQQQQPGMMLMLDKQFVPSSAFNLANGEDNEETNCNISPSQQTSTNQQQQFYENMRISQTSPHSSSSETTTTTPITTLTPNKRNSTNTCCVSGGKKARKARTIFTDKQLQELETMFEHKRYLSVTDRMELARRMNLSDTQVKTWYQNRR</sequence>
<protein>
    <submittedName>
        <fullName evidence="1">Uncharacterized protein</fullName>
    </submittedName>
</protein>
<dbReference type="EMBL" id="CAVMJV010000114">
    <property type="protein sequence ID" value="CAK5103596.1"/>
    <property type="molecule type" value="Genomic_DNA"/>
</dbReference>
<accession>A0ACB1ATN7</accession>
<comment type="caution">
    <text evidence="1">The sequence shown here is derived from an EMBL/GenBank/DDBJ whole genome shotgun (WGS) entry which is preliminary data.</text>
</comment>
<evidence type="ECO:0000313" key="2">
    <source>
        <dbReference type="Proteomes" id="UP001497535"/>
    </source>
</evidence>
<name>A0ACB1ATN7_MELEN</name>
<keyword evidence="2" id="KW-1185">Reference proteome</keyword>
<proteinExistence type="predicted"/>
<gene>
    <name evidence="1" type="ORF">MENTE1834_LOCUS42792</name>
</gene>
<evidence type="ECO:0000313" key="1">
    <source>
        <dbReference type="EMBL" id="CAK5103596.1"/>
    </source>
</evidence>
<dbReference type="Proteomes" id="UP001497535">
    <property type="component" value="Unassembled WGS sequence"/>
</dbReference>
<organism evidence="1 2">
    <name type="scientific">Meloidogyne enterolobii</name>
    <name type="common">Root-knot nematode worm</name>
    <name type="synonym">Meloidogyne mayaguensis</name>
    <dbReference type="NCBI Taxonomy" id="390850"/>
    <lineage>
        <taxon>Eukaryota</taxon>
        <taxon>Metazoa</taxon>
        <taxon>Ecdysozoa</taxon>
        <taxon>Nematoda</taxon>
        <taxon>Chromadorea</taxon>
        <taxon>Rhabditida</taxon>
        <taxon>Tylenchina</taxon>
        <taxon>Tylenchomorpha</taxon>
        <taxon>Tylenchoidea</taxon>
        <taxon>Meloidogynidae</taxon>
        <taxon>Meloidogyninae</taxon>
        <taxon>Meloidogyne</taxon>
    </lineage>
</organism>